<dbReference type="InterPro" id="IPR050309">
    <property type="entry name" value="Type-B_Carboxylest/Lipase"/>
</dbReference>
<evidence type="ECO:0000259" key="4">
    <source>
        <dbReference type="Pfam" id="PF00135"/>
    </source>
</evidence>
<evidence type="ECO:0000313" key="6">
    <source>
        <dbReference type="Proteomes" id="UP000214365"/>
    </source>
</evidence>
<evidence type="ECO:0000256" key="3">
    <source>
        <dbReference type="RuleBase" id="RU361235"/>
    </source>
</evidence>
<dbReference type="Gene3D" id="3.40.50.1820">
    <property type="entry name" value="alpha/beta hydrolase"/>
    <property type="match status" value="1"/>
</dbReference>
<comment type="similarity">
    <text evidence="1 3">Belongs to the type-B carboxylesterase/lipase family.</text>
</comment>
<keyword evidence="3" id="KW-0732">Signal</keyword>
<dbReference type="InterPro" id="IPR019826">
    <property type="entry name" value="Carboxylesterase_B_AS"/>
</dbReference>
<gene>
    <name evidence="5" type="ORF">UA08_07827</name>
</gene>
<keyword evidence="6" id="KW-1185">Reference proteome</keyword>
<name>A0A225AIH9_TALAT</name>
<dbReference type="SUPFAM" id="SSF53474">
    <property type="entry name" value="alpha/beta-Hydrolases"/>
    <property type="match status" value="1"/>
</dbReference>
<dbReference type="OrthoDB" id="408631at2759"/>
<dbReference type="Pfam" id="PF00135">
    <property type="entry name" value="COesterase"/>
    <property type="match status" value="1"/>
</dbReference>
<dbReference type="PROSITE" id="PS00941">
    <property type="entry name" value="CARBOXYLESTERASE_B_2"/>
    <property type="match status" value="1"/>
</dbReference>
<dbReference type="EMBL" id="LFMY01000013">
    <property type="protein sequence ID" value="OKL56948.1"/>
    <property type="molecule type" value="Genomic_DNA"/>
</dbReference>
<protein>
    <recommendedName>
        <fullName evidence="3">Carboxylic ester hydrolase</fullName>
        <ecNumber evidence="3">3.1.1.-</ecNumber>
    </recommendedName>
</protein>
<proteinExistence type="inferred from homology"/>
<dbReference type="RefSeq" id="XP_020117069.1">
    <property type="nucleotide sequence ID" value="XM_020262720.1"/>
</dbReference>
<organism evidence="5 6">
    <name type="scientific">Talaromyces atroroseus</name>
    <dbReference type="NCBI Taxonomy" id="1441469"/>
    <lineage>
        <taxon>Eukaryota</taxon>
        <taxon>Fungi</taxon>
        <taxon>Dikarya</taxon>
        <taxon>Ascomycota</taxon>
        <taxon>Pezizomycotina</taxon>
        <taxon>Eurotiomycetes</taxon>
        <taxon>Eurotiomycetidae</taxon>
        <taxon>Eurotiales</taxon>
        <taxon>Trichocomaceae</taxon>
        <taxon>Talaromyces</taxon>
        <taxon>Talaromyces sect. Trachyspermi</taxon>
    </lineage>
</organism>
<comment type="caution">
    <text evidence="5">The sequence shown here is derived from an EMBL/GenBank/DDBJ whole genome shotgun (WGS) entry which is preliminary data.</text>
</comment>
<dbReference type="InterPro" id="IPR002018">
    <property type="entry name" value="CarbesteraseB"/>
</dbReference>
<sequence length="543" mass="58931">MVLLLLSVVALSLGLGIAPVAAQNNTKHLDYASYRGYDQANGVSFWKGMRYAAAPTGSLRFAGPQDPDVEVEVQDATTDGARCIATSTYPIPSTQSEDCLFLDVFAPTNATDLPVYFFIQGGGYNSLSNADYDGTGLIEASGYNIVVVTFNYRVGPYGFLASQEVEESGSLNNGLKDMIKALQWVQKYIHAFGGDPGHVTIGGDSAGAGAITLLLTSYDGSGKLDNLFHAAAAESQSFGPQLTVSQSQFQYDNLTERTGCADASNTLQCLRGLDIDTLQQQNIATPFPNGVDAPLYPYSPTIDHDLVSDYTYALFGAGRFMKIPVIFGDDTNEGTIFTPHSTSSVAEADVFLRDNFPAYTDSQLATINSLYMSQPDAVVYPNAGTYWRGVSNAYGEIRYICPGIYISTAYNNFSTSSSSDFVPSWNYHYAVLDDSAITSGYGTQHTIEINAIWGPEYVSGSAPASYSTTNAAIVPVMQGYWTSFIRAYDPNTYRAPGSPEWRPWGADKQRLFIRTNETQMETAEEAQLERCDVVQGMAVLLEQ</sequence>
<dbReference type="Proteomes" id="UP000214365">
    <property type="component" value="Unassembled WGS sequence"/>
</dbReference>
<accession>A0A225AIH9</accession>
<dbReference type="GO" id="GO:0016787">
    <property type="term" value="F:hydrolase activity"/>
    <property type="evidence" value="ECO:0007669"/>
    <property type="project" value="UniProtKB-KW"/>
</dbReference>
<dbReference type="InterPro" id="IPR029058">
    <property type="entry name" value="AB_hydrolase_fold"/>
</dbReference>
<evidence type="ECO:0000313" key="5">
    <source>
        <dbReference type="EMBL" id="OKL56948.1"/>
    </source>
</evidence>
<dbReference type="STRING" id="1441469.A0A225AIH9"/>
<evidence type="ECO:0000256" key="1">
    <source>
        <dbReference type="ARBA" id="ARBA00005964"/>
    </source>
</evidence>
<dbReference type="InterPro" id="IPR019819">
    <property type="entry name" value="Carboxylesterase_B_CS"/>
</dbReference>
<dbReference type="AlphaFoldDB" id="A0A225AIH9"/>
<feature type="signal peptide" evidence="3">
    <location>
        <begin position="1"/>
        <end position="22"/>
    </location>
</feature>
<dbReference type="PROSITE" id="PS00122">
    <property type="entry name" value="CARBOXYLESTERASE_B_1"/>
    <property type="match status" value="1"/>
</dbReference>
<dbReference type="PANTHER" id="PTHR11559">
    <property type="entry name" value="CARBOXYLESTERASE"/>
    <property type="match status" value="1"/>
</dbReference>
<reference evidence="5 6" key="1">
    <citation type="submission" date="2015-06" db="EMBL/GenBank/DDBJ databases">
        <title>Talaromyces atroroseus IBT 11181 draft genome.</title>
        <authorList>
            <person name="Rasmussen K.B."/>
            <person name="Rasmussen S."/>
            <person name="Petersen B."/>
            <person name="Sicheritz-Ponten T."/>
            <person name="Mortensen U.H."/>
            <person name="Thrane U."/>
        </authorList>
    </citation>
    <scope>NUCLEOTIDE SEQUENCE [LARGE SCALE GENOMIC DNA]</scope>
    <source>
        <strain evidence="5 6">IBT 11181</strain>
    </source>
</reference>
<evidence type="ECO:0000256" key="2">
    <source>
        <dbReference type="ARBA" id="ARBA00022801"/>
    </source>
</evidence>
<feature type="chain" id="PRO_5011814456" description="Carboxylic ester hydrolase" evidence="3">
    <location>
        <begin position="23"/>
        <end position="543"/>
    </location>
</feature>
<dbReference type="EC" id="3.1.1.-" evidence="3"/>
<keyword evidence="2 3" id="KW-0378">Hydrolase</keyword>
<dbReference type="GeneID" id="31007583"/>
<feature type="domain" description="Carboxylesterase type B" evidence="4">
    <location>
        <begin position="39"/>
        <end position="532"/>
    </location>
</feature>